<proteinExistence type="predicted"/>
<dbReference type="SUPFAM" id="SSF48334">
    <property type="entry name" value="DNA repair protein MutS, domain III"/>
    <property type="match status" value="1"/>
</dbReference>
<feature type="non-terminal residue" evidence="5">
    <location>
        <position position="1"/>
    </location>
</feature>
<protein>
    <recommendedName>
        <fullName evidence="4">DNA mismatch repair proteins mutS family domain-containing protein</fullName>
    </recommendedName>
</protein>
<feature type="non-terminal residue" evidence="5">
    <location>
        <position position="352"/>
    </location>
</feature>
<evidence type="ECO:0000259" key="4">
    <source>
        <dbReference type="PROSITE" id="PS00486"/>
    </source>
</evidence>
<dbReference type="InterPro" id="IPR027417">
    <property type="entry name" value="P-loop_NTPase"/>
</dbReference>
<comment type="caution">
    <text evidence="5">The sequence shown here is derived from an EMBL/GenBank/DDBJ whole genome shotgun (WGS) entry which is preliminary data.</text>
</comment>
<keyword evidence="1" id="KW-0547">Nucleotide-binding</keyword>
<evidence type="ECO:0000256" key="1">
    <source>
        <dbReference type="ARBA" id="ARBA00022741"/>
    </source>
</evidence>
<sequence>RQFLADLERRERERTGIKTLKVGYNKVFGYYIEVSKANLKAVPTDYQRRQTLVGGERFITAELQDHEFRILHAKERQQELEETLFRQVCAQVAAGSDRIRDTAAAVALVDVFCALAEAAVRHRYVRPTLDDSNVIAIRDGRHPVVERSLSGDGFVPNDTDMASDDAQIIVLTGPNMAGKSTYLRQVALIVLLAHVGSFVPAAEARIGAVDRIFSRVGATDDIAAGHSTFMVEMLETAAILHSATPRSLLLFDEIGRGTSTYDGMAIARAVVEFLHNRPELAAKTLFATHYHELTELETLLDGTKNLNVAVREWADEVIFLHKIVQGHADQSYGVHVARLAGVPADVIDRANG</sequence>
<dbReference type="AlphaFoldDB" id="A0A0F8YQJ4"/>
<dbReference type="GO" id="GO:0006298">
    <property type="term" value="P:mismatch repair"/>
    <property type="evidence" value="ECO:0007669"/>
    <property type="project" value="InterPro"/>
</dbReference>
<dbReference type="NCBIfam" id="NF003810">
    <property type="entry name" value="PRK05399.1"/>
    <property type="match status" value="1"/>
</dbReference>
<evidence type="ECO:0000256" key="3">
    <source>
        <dbReference type="ARBA" id="ARBA00023125"/>
    </source>
</evidence>
<dbReference type="Pfam" id="PF00488">
    <property type="entry name" value="MutS_V"/>
    <property type="match status" value="1"/>
</dbReference>
<dbReference type="GO" id="GO:0140664">
    <property type="term" value="F:ATP-dependent DNA damage sensor activity"/>
    <property type="evidence" value="ECO:0007669"/>
    <property type="project" value="InterPro"/>
</dbReference>
<dbReference type="InterPro" id="IPR000432">
    <property type="entry name" value="DNA_mismatch_repair_MutS_C"/>
</dbReference>
<dbReference type="CDD" id="cd03284">
    <property type="entry name" value="ABC_MutS1"/>
    <property type="match status" value="1"/>
</dbReference>
<dbReference type="SUPFAM" id="SSF52540">
    <property type="entry name" value="P-loop containing nucleoside triphosphate hydrolases"/>
    <property type="match status" value="1"/>
</dbReference>
<evidence type="ECO:0000313" key="5">
    <source>
        <dbReference type="EMBL" id="KKK56374.1"/>
    </source>
</evidence>
<feature type="domain" description="DNA mismatch repair proteins mutS family" evidence="4">
    <location>
        <begin position="247"/>
        <end position="263"/>
    </location>
</feature>
<accession>A0A0F8YQJ4</accession>
<dbReference type="InterPro" id="IPR007861">
    <property type="entry name" value="DNA_mismatch_repair_MutS_clamp"/>
</dbReference>
<dbReference type="InterPro" id="IPR036187">
    <property type="entry name" value="DNA_mismatch_repair_MutS_sf"/>
</dbReference>
<dbReference type="Gene3D" id="1.10.1420.10">
    <property type="match status" value="2"/>
</dbReference>
<dbReference type="SMART" id="SM00534">
    <property type="entry name" value="MUTSac"/>
    <property type="match status" value="1"/>
</dbReference>
<dbReference type="InterPro" id="IPR045076">
    <property type="entry name" value="MutS"/>
</dbReference>
<dbReference type="PROSITE" id="PS00486">
    <property type="entry name" value="DNA_MISMATCH_REPAIR_2"/>
    <property type="match status" value="1"/>
</dbReference>
<dbReference type="Pfam" id="PF05190">
    <property type="entry name" value="MutS_IV"/>
    <property type="match status" value="1"/>
</dbReference>
<organism evidence="5">
    <name type="scientific">marine sediment metagenome</name>
    <dbReference type="NCBI Taxonomy" id="412755"/>
    <lineage>
        <taxon>unclassified sequences</taxon>
        <taxon>metagenomes</taxon>
        <taxon>ecological metagenomes</taxon>
    </lineage>
</organism>
<dbReference type="GO" id="GO:0005829">
    <property type="term" value="C:cytosol"/>
    <property type="evidence" value="ECO:0007669"/>
    <property type="project" value="TreeGrafter"/>
</dbReference>
<dbReference type="FunFam" id="3.40.50.300:FF:000870">
    <property type="entry name" value="MutS protein homolog 4"/>
    <property type="match status" value="1"/>
</dbReference>
<dbReference type="GO" id="GO:0030983">
    <property type="term" value="F:mismatched DNA binding"/>
    <property type="evidence" value="ECO:0007669"/>
    <property type="project" value="InterPro"/>
</dbReference>
<keyword evidence="3" id="KW-0238">DNA-binding</keyword>
<name>A0A0F8YQJ4_9ZZZZ</name>
<dbReference type="PANTHER" id="PTHR11361:SF34">
    <property type="entry name" value="DNA MISMATCH REPAIR PROTEIN MSH1, MITOCHONDRIAL"/>
    <property type="match status" value="1"/>
</dbReference>
<evidence type="ECO:0000256" key="2">
    <source>
        <dbReference type="ARBA" id="ARBA00022840"/>
    </source>
</evidence>
<gene>
    <name evidence="5" type="ORF">LCGC14_3065170</name>
</gene>
<dbReference type="PANTHER" id="PTHR11361">
    <property type="entry name" value="DNA MISMATCH REPAIR PROTEIN MUTS FAMILY MEMBER"/>
    <property type="match status" value="1"/>
</dbReference>
<keyword evidence="2" id="KW-0067">ATP-binding</keyword>
<reference evidence="5" key="1">
    <citation type="journal article" date="2015" name="Nature">
        <title>Complex archaea that bridge the gap between prokaryotes and eukaryotes.</title>
        <authorList>
            <person name="Spang A."/>
            <person name="Saw J.H."/>
            <person name="Jorgensen S.L."/>
            <person name="Zaremba-Niedzwiedzka K."/>
            <person name="Martijn J."/>
            <person name="Lind A.E."/>
            <person name="van Eijk R."/>
            <person name="Schleper C."/>
            <person name="Guy L."/>
            <person name="Ettema T.J."/>
        </authorList>
    </citation>
    <scope>NUCLEOTIDE SEQUENCE</scope>
</reference>
<dbReference type="GO" id="GO:0005524">
    <property type="term" value="F:ATP binding"/>
    <property type="evidence" value="ECO:0007669"/>
    <property type="project" value="UniProtKB-KW"/>
</dbReference>
<dbReference type="EMBL" id="LAZR01065025">
    <property type="protein sequence ID" value="KKK56374.1"/>
    <property type="molecule type" value="Genomic_DNA"/>
</dbReference>
<dbReference type="Gene3D" id="3.40.50.300">
    <property type="entry name" value="P-loop containing nucleotide triphosphate hydrolases"/>
    <property type="match status" value="1"/>
</dbReference>